<keyword evidence="6" id="KW-1185">Reference proteome</keyword>
<dbReference type="InterPro" id="IPR015410">
    <property type="entry name" value="DUF1985"/>
</dbReference>
<proteinExistence type="predicted"/>
<evidence type="ECO:0000313" key="6">
    <source>
        <dbReference type="Proteomes" id="UP000886595"/>
    </source>
</evidence>
<feature type="compositionally biased region" description="Basic residues" evidence="1">
    <location>
        <begin position="42"/>
        <end position="60"/>
    </location>
</feature>
<keyword evidence="2" id="KW-0472">Membrane</keyword>
<name>A0A8X7VIP2_BRACI</name>
<dbReference type="Proteomes" id="UP000886595">
    <property type="component" value="Unassembled WGS sequence"/>
</dbReference>
<feature type="region of interest" description="Disordered" evidence="1">
    <location>
        <begin position="391"/>
        <end position="431"/>
    </location>
</feature>
<dbReference type="AlphaFoldDB" id="A0A8X7VIP2"/>
<protein>
    <recommendedName>
        <fullName evidence="7">DUF1985 domain-containing protein</fullName>
    </recommendedName>
</protein>
<keyword evidence="2" id="KW-1133">Transmembrane helix</keyword>
<gene>
    <name evidence="5" type="ORF">Bca52824_023531</name>
</gene>
<feature type="domain" description="DUF1985" evidence="4">
    <location>
        <begin position="160"/>
        <end position="229"/>
    </location>
</feature>
<reference evidence="5 6" key="1">
    <citation type="submission" date="2020-02" db="EMBL/GenBank/DDBJ databases">
        <authorList>
            <person name="Ma Q."/>
            <person name="Huang Y."/>
            <person name="Song X."/>
            <person name="Pei D."/>
        </authorList>
    </citation>
    <scope>NUCLEOTIDE SEQUENCE [LARGE SCALE GENOMIC DNA]</scope>
    <source>
        <strain evidence="5">Sxm20200214</strain>
        <tissue evidence="5">Leaf</tissue>
    </source>
</reference>
<keyword evidence="2" id="KW-0812">Transmembrane</keyword>
<evidence type="ECO:0000259" key="4">
    <source>
        <dbReference type="Pfam" id="PF09331"/>
    </source>
</evidence>
<evidence type="ECO:0000259" key="3">
    <source>
        <dbReference type="Pfam" id="PF03384"/>
    </source>
</evidence>
<organism evidence="5 6">
    <name type="scientific">Brassica carinata</name>
    <name type="common">Ethiopian mustard</name>
    <name type="synonym">Abyssinian cabbage</name>
    <dbReference type="NCBI Taxonomy" id="52824"/>
    <lineage>
        <taxon>Eukaryota</taxon>
        <taxon>Viridiplantae</taxon>
        <taxon>Streptophyta</taxon>
        <taxon>Embryophyta</taxon>
        <taxon>Tracheophyta</taxon>
        <taxon>Spermatophyta</taxon>
        <taxon>Magnoliopsida</taxon>
        <taxon>eudicotyledons</taxon>
        <taxon>Gunneridae</taxon>
        <taxon>Pentapetalae</taxon>
        <taxon>rosids</taxon>
        <taxon>malvids</taxon>
        <taxon>Brassicales</taxon>
        <taxon>Brassicaceae</taxon>
        <taxon>Brassiceae</taxon>
        <taxon>Brassica</taxon>
    </lineage>
</organism>
<feature type="region of interest" description="Disordered" evidence="1">
    <location>
        <begin position="1"/>
        <end position="60"/>
    </location>
</feature>
<comment type="caution">
    <text evidence="5">The sequence shown here is derived from an EMBL/GenBank/DDBJ whole genome shotgun (WGS) entry which is preliminary data.</text>
</comment>
<sequence>MRPKKRKTTSESPAKKTEATDVVEPSAKMKKGTDLVAENKTQRRSQRRRRRSDHRERGKKGRFSTMASYCCIIACFLFFLQAVEDIAVEPSTPNGFFFKPKDYWKSCKLQSRCHQHKFMTTLEVLDESEKRWFLEHPQFKHLLHMDCTPTRKVMGLWMLLIRTIVTHKSRQAWFAVNGVPIRYSIRERCLISGLYCHQYPKNYQSVLSMEFAEKQFRKMFMKKMKKMKRKTKKKPEEEELKEISSILAPIEREQQVIYETMDEGCWEDMELLDDGDDHDAIVDGWNKFIVSEGGQIFWEDIFMEDTKSRTLEIEQQEVEKLEEHETGNEHEAENEPERIRGGETVADLESLKEMVMSLMSQTTTMEGKINNKLEDFDRRLKVLEGDDSIGIENMDFQNNHSEEGGTSGQKDKDDGNDADKVDGKDGGKKHEEQECNNCQLLQMIPFTTHFIDSFIHVVLNMRHSSQFLKTNHITITSFLTHNFFIPRKNLVTFIF</sequence>
<evidence type="ECO:0000256" key="2">
    <source>
        <dbReference type="SAM" id="Phobius"/>
    </source>
</evidence>
<accession>A0A8X7VIP2</accession>
<evidence type="ECO:0008006" key="7">
    <source>
        <dbReference type="Google" id="ProtNLM"/>
    </source>
</evidence>
<dbReference type="EMBL" id="JAAMPC010000005">
    <property type="protein sequence ID" value="KAG2311974.1"/>
    <property type="molecule type" value="Genomic_DNA"/>
</dbReference>
<evidence type="ECO:0000256" key="1">
    <source>
        <dbReference type="SAM" id="MobiDB-lite"/>
    </source>
</evidence>
<dbReference type="OrthoDB" id="1930729at2759"/>
<evidence type="ECO:0000313" key="5">
    <source>
        <dbReference type="EMBL" id="KAG2311974.1"/>
    </source>
</evidence>
<dbReference type="Pfam" id="PF09331">
    <property type="entry name" value="DUF1985"/>
    <property type="match status" value="1"/>
</dbReference>
<feature type="compositionally biased region" description="Basic and acidic residues" evidence="1">
    <location>
        <begin position="409"/>
        <end position="431"/>
    </location>
</feature>
<feature type="compositionally biased region" description="Basic and acidic residues" evidence="1">
    <location>
        <begin position="320"/>
        <end position="341"/>
    </location>
</feature>
<dbReference type="Pfam" id="PF03384">
    <property type="entry name" value="DUF287"/>
    <property type="match status" value="1"/>
</dbReference>
<feature type="region of interest" description="Disordered" evidence="1">
    <location>
        <begin position="320"/>
        <end position="343"/>
    </location>
</feature>
<feature type="transmembrane region" description="Helical" evidence="2">
    <location>
        <begin position="63"/>
        <end position="83"/>
    </location>
</feature>
<feature type="domain" description="DUF287" evidence="3">
    <location>
        <begin position="243"/>
        <end position="302"/>
    </location>
</feature>
<dbReference type="InterPro" id="IPR005048">
    <property type="entry name" value="DUF287"/>
</dbReference>